<proteinExistence type="predicted"/>
<dbReference type="AlphaFoldDB" id="A0AAT9H2W4"/>
<evidence type="ECO:0008006" key="2">
    <source>
        <dbReference type="Google" id="ProtNLM"/>
    </source>
</evidence>
<dbReference type="EMBL" id="AP031573">
    <property type="protein sequence ID" value="BFM43744.1"/>
    <property type="molecule type" value="Genomic_DNA"/>
</dbReference>
<organism evidence="1">
    <name type="scientific">Flavobacterium sp. CFS9</name>
    <dbReference type="NCBI Taxonomy" id="3143118"/>
    <lineage>
        <taxon>Bacteria</taxon>
        <taxon>Pseudomonadati</taxon>
        <taxon>Bacteroidota</taxon>
        <taxon>Flavobacteriia</taxon>
        <taxon>Flavobacteriales</taxon>
        <taxon>Flavobacteriaceae</taxon>
        <taxon>Flavobacterium</taxon>
    </lineage>
</organism>
<reference evidence="1" key="1">
    <citation type="submission" date="2024-05" db="EMBL/GenBank/DDBJ databases">
        <title>Whole-Genome Sequence of CFS9, a Potential Fish Probiotic Isolated from the Body Surface of Silurus asotus.</title>
        <authorList>
            <person name="Kojima M."/>
            <person name="Tobioka K."/>
            <person name="Yokota K."/>
            <person name="Nakatani H."/>
            <person name="Hori K."/>
            <person name="Tamaru Y."/>
            <person name="Okazaki F."/>
        </authorList>
    </citation>
    <scope>NUCLEOTIDE SEQUENCE</scope>
    <source>
        <strain evidence="1">CFS9</strain>
    </source>
</reference>
<name>A0AAT9H2W4_9FLAO</name>
<gene>
    <name evidence="1" type="ORF">CFS9_23850</name>
</gene>
<sequence>MKNKMRMRSVIFIGLIVILFVKTGYGQTKSETTINEFLHWKLNPKQSTENNVAQENLPIESISYKVIPVDVLSSQTIKLYKIDKLLTKADIITMNQQIKYWNNTKKWDSKKYKFPFINPDTLTDSATPFLELSIPIFSKNKQICLFRSNISCHQNYCHDEMIAIYQKKNIGDWKIIKVIHHVTF</sequence>
<dbReference type="RefSeq" id="WP_369614921.1">
    <property type="nucleotide sequence ID" value="NZ_AP031573.1"/>
</dbReference>
<accession>A0AAT9H2W4</accession>
<evidence type="ECO:0000313" key="1">
    <source>
        <dbReference type="EMBL" id="BFM43744.1"/>
    </source>
</evidence>
<protein>
    <recommendedName>
        <fullName evidence="2">Lipoprotein</fullName>
    </recommendedName>
</protein>